<evidence type="ECO:0000256" key="3">
    <source>
        <dbReference type="PROSITE-ProRule" id="PRU00221"/>
    </source>
</evidence>
<dbReference type="PANTHER" id="PTHR15574">
    <property type="entry name" value="WD REPEAT DOMAIN-CONTAINING FAMILY"/>
    <property type="match status" value="1"/>
</dbReference>
<evidence type="ECO:0000256" key="4">
    <source>
        <dbReference type="SAM" id="MobiDB-lite"/>
    </source>
</evidence>
<evidence type="ECO:0000313" key="5">
    <source>
        <dbReference type="EMBL" id="KAI3435675.1"/>
    </source>
</evidence>
<accession>A0A9D4Z001</accession>
<dbReference type="PANTHER" id="PTHR15574:SF21">
    <property type="entry name" value="DDB1- AND CUL4-ASSOCIATED FACTOR 8"/>
    <property type="match status" value="1"/>
</dbReference>
<keyword evidence="6" id="KW-1185">Reference proteome</keyword>
<dbReference type="Proteomes" id="UP001055712">
    <property type="component" value="Unassembled WGS sequence"/>
</dbReference>
<dbReference type="AlphaFoldDB" id="A0A9D4Z001"/>
<feature type="compositionally biased region" description="Acidic residues" evidence="4">
    <location>
        <begin position="689"/>
        <end position="718"/>
    </location>
</feature>
<keyword evidence="1 3" id="KW-0853">WD repeat</keyword>
<feature type="region of interest" description="Disordered" evidence="4">
    <location>
        <begin position="511"/>
        <end position="552"/>
    </location>
</feature>
<evidence type="ECO:0000256" key="2">
    <source>
        <dbReference type="ARBA" id="ARBA00022737"/>
    </source>
</evidence>
<feature type="compositionally biased region" description="Low complexity" evidence="4">
    <location>
        <begin position="274"/>
        <end position="297"/>
    </location>
</feature>
<feature type="compositionally biased region" description="Acidic residues" evidence="4">
    <location>
        <begin position="515"/>
        <end position="528"/>
    </location>
</feature>
<dbReference type="Gene3D" id="2.130.10.10">
    <property type="entry name" value="YVTN repeat-like/Quinoprotein amine dehydrogenase"/>
    <property type="match status" value="2"/>
</dbReference>
<organism evidence="5 6">
    <name type="scientific">Chlorella vulgaris</name>
    <name type="common">Green alga</name>
    <dbReference type="NCBI Taxonomy" id="3077"/>
    <lineage>
        <taxon>Eukaryota</taxon>
        <taxon>Viridiplantae</taxon>
        <taxon>Chlorophyta</taxon>
        <taxon>core chlorophytes</taxon>
        <taxon>Trebouxiophyceae</taxon>
        <taxon>Chlorellales</taxon>
        <taxon>Chlorellaceae</taxon>
        <taxon>Chlorella clade</taxon>
        <taxon>Chlorella</taxon>
    </lineage>
</organism>
<feature type="region of interest" description="Disordered" evidence="4">
    <location>
        <begin position="274"/>
        <end position="358"/>
    </location>
</feature>
<name>A0A9D4Z001_CHLVU</name>
<feature type="compositionally biased region" description="Acidic residues" evidence="4">
    <location>
        <begin position="398"/>
        <end position="408"/>
    </location>
</feature>
<reference evidence="5" key="2">
    <citation type="submission" date="2020-11" db="EMBL/GenBank/DDBJ databases">
        <authorList>
            <person name="Cecchin M."/>
            <person name="Marcolungo L."/>
            <person name="Rossato M."/>
            <person name="Girolomoni L."/>
            <person name="Cosentino E."/>
            <person name="Cuine S."/>
            <person name="Li-Beisson Y."/>
            <person name="Delledonne M."/>
            <person name="Ballottari M."/>
        </authorList>
    </citation>
    <scope>NUCLEOTIDE SEQUENCE</scope>
    <source>
        <strain evidence="5">211/11P</strain>
        <tissue evidence="5">Whole cell</tissue>
    </source>
</reference>
<dbReference type="InterPro" id="IPR001680">
    <property type="entry name" value="WD40_rpt"/>
</dbReference>
<proteinExistence type="predicted"/>
<comment type="caution">
    <text evidence="5">The sequence shown here is derived from an EMBL/GenBank/DDBJ whole genome shotgun (WGS) entry which is preliminary data.</text>
</comment>
<feature type="compositionally biased region" description="Low complexity" evidence="4">
    <location>
        <begin position="462"/>
        <end position="490"/>
    </location>
</feature>
<feature type="region of interest" description="Disordered" evidence="4">
    <location>
        <begin position="688"/>
        <end position="741"/>
    </location>
</feature>
<dbReference type="OrthoDB" id="4869960at2759"/>
<feature type="region of interest" description="Disordered" evidence="4">
    <location>
        <begin position="398"/>
        <end position="431"/>
    </location>
</feature>
<dbReference type="InterPro" id="IPR036322">
    <property type="entry name" value="WD40_repeat_dom_sf"/>
</dbReference>
<dbReference type="PROSITE" id="PS50294">
    <property type="entry name" value="WD_REPEATS_REGION"/>
    <property type="match status" value="1"/>
</dbReference>
<dbReference type="EMBL" id="SIDB01000002">
    <property type="protein sequence ID" value="KAI3435675.1"/>
    <property type="molecule type" value="Genomic_DNA"/>
</dbReference>
<reference evidence="5" key="1">
    <citation type="journal article" date="2019" name="Plant J.">
        <title>Chlorella vulgaris genome assembly and annotation reveals the molecular basis for metabolic acclimation to high light conditions.</title>
        <authorList>
            <person name="Cecchin M."/>
            <person name="Marcolungo L."/>
            <person name="Rossato M."/>
            <person name="Girolomoni L."/>
            <person name="Cosentino E."/>
            <person name="Cuine S."/>
            <person name="Li-Beisson Y."/>
            <person name="Delledonne M."/>
            <person name="Ballottari M."/>
        </authorList>
    </citation>
    <scope>NUCLEOTIDE SEQUENCE</scope>
    <source>
        <strain evidence="5">211/11P</strain>
    </source>
</reference>
<feature type="compositionally biased region" description="Low complexity" evidence="4">
    <location>
        <begin position="345"/>
        <end position="354"/>
    </location>
</feature>
<dbReference type="Pfam" id="PF00400">
    <property type="entry name" value="WD40"/>
    <property type="match status" value="2"/>
</dbReference>
<keyword evidence="2" id="KW-0677">Repeat</keyword>
<protein>
    <submittedName>
        <fullName evidence="5">Uncharacterized protein</fullName>
    </submittedName>
</protein>
<evidence type="ECO:0000256" key="1">
    <source>
        <dbReference type="ARBA" id="ARBA00022574"/>
    </source>
</evidence>
<dbReference type="InterPro" id="IPR015943">
    <property type="entry name" value="WD40/YVTN_repeat-like_dom_sf"/>
</dbReference>
<dbReference type="SMART" id="SM00320">
    <property type="entry name" value="WD40"/>
    <property type="match status" value="7"/>
</dbReference>
<feature type="repeat" description="WD" evidence="3">
    <location>
        <begin position="36"/>
        <end position="68"/>
    </location>
</feature>
<dbReference type="GO" id="GO:0080008">
    <property type="term" value="C:Cul4-RING E3 ubiquitin ligase complex"/>
    <property type="evidence" value="ECO:0007669"/>
    <property type="project" value="TreeGrafter"/>
</dbReference>
<sequence>MFLRQRQAVETGQRRCAPPAGWSTTLVKRLRLDRQLAGHDGCVNTVHFSPDGQLLVSGSDDMQIIFWDWQLGTRALEFHSGHRNNVFQARVMPQSANGTVVTCAADGMVRVAAIPQGCGGAAVETRRLACHRGRAHRLSLEPGSPHCFLSCGEDGDVRAFDLRQPAAANRRLLACRTQHGRLELNTVHCHPGSTQFCVAGGDPVVRVYDLRRVPPSGDPVAEPLRRLTPRHLRTRSAITITSAVFNQQGQILASFNDEHIYLFASEQAAAAAAQAEATSGGAKPRRPPGTAAAGPAPSSQQRRADDGSFGQGAKRRRSSGGAAGQRARAGGISGPAGSEDEGENRQAAEAAAARARMRSQQRRAAAALALGQVQRQRAPAAVAARAHASLRQRLLVQEEEGQAEEQDESIAGVEGQDSGGRTALAASRPISSQQAVGDAAWIARLAPAAAGNTPLGASVSLGQRQSDGQQQGDGTQEVSGAVGSSSSSGQDGEGEEGAGEEELMWVEAPQGAVVDVDDDDDDDEEEEGAGLRRQQPREAGHGGEVQPGWPSDDVLQSYKGHRNYRTVKGVSFLGAQEEFVMSGSDCGHIFVWCAASGRVVAMLRGDDDTVNCLEPHPHHLLTVATSGIDDTVKLWTPTAEEPQVLGAAAERQMAANLHGQGSAAAPRMVIGPDVLAMLLRAPQMIFNEDSSDGEQGLESDEDEDSRDSHGEEEEDGEEHVERPRRGRRRRHQEQEQECTIS</sequence>
<feature type="compositionally biased region" description="Basic residues" evidence="4">
    <location>
        <begin position="722"/>
        <end position="731"/>
    </location>
</feature>
<dbReference type="GO" id="GO:0005737">
    <property type="term" value="C:cytoplasm"/>
    <property type="evidence" value="ECO:0007669"/>
    <property type="project" value="TreeGrafter"/>
</dbReference>
<feature type="region of interest" description="Disordered" evidence="4">
    <location>
        <begin position="456"/>
        <end position="499"/>
    </location>
</feature>
<dbReference type="InterPro" id="IPR045151">
    <property type="entry name" value="DCAF8"/>
</dbReference>
<dbReference type="SUPFAM" id="SSF50978">
    <property type="entry name" value="WD40 repeat-like"/>
    <property type="match status" value="1"/>
</dbReference>
<dbReference type="PROSITE" id="PS50082">
    <property type="entry name" value="WD_REPEATS_2"/>
    <property type="match status" value="1"/>
</dbReference>
<evidence type="ECO:0000313" key="6">
    <source>
        <dbReference type="Proteomes" id="UP001055712"/>
    </source>
</evidence>
<gene>
    <name evidence="5" type="ORF">D9Q98_001733</name>
</gene>